<proteinExistence type="predicted"/>
<dbReference type="EMBL" id="CAAALY010004740">
    <property type="protein sequence ID" value="VEL08785.1"/>
    <property type="molecule type" value="Genomic_DNA"/>
</dbReference>
<name>A0A3S5A755_9PLAT</name>
<protein>
    <submittedName>
        <fullName evidence="1">Uncharacterized protein</fullName>
    </submittedName>
</protein>
<sequence length="73" mass="8184">MFYVFQTCLRSGRPGLYSHYLLPTGDVTQHLFDIVAKSVYGEGSESKRVFLFKPDPIEPTEAPHLLGQASRLA</sequence>
<evidence type="ECO:0000313" key="1">
    <source>
        <dbReference type="EMBL" id="VEL08785.1"/>
    </source>
</evidence>
<keyword evidence="2" id="KW-1185">Reference proteome</keyword>
<organism evidence="1 2">
    <name type="scientific">Protopolystoma xenopodis</name>
    <dbReference type="NCBI Taxonomy" id="117903"/>
    <lineage>
        <taxon>Eukaryota</taxon>
        <taxon>Metazoa</taxon>
        <taxon>Spiralia</taxon>
        <taxon>Lophotrochozoa</taxon>
        <taxon>Platyhelminthes</taxon>
        <taxon>Monogenea</taxon>
        <taxon>Polyopisthocotylea</taxon>
        <taxon>Polystomatidea</taxon>
        <taxon>Polystomatidae</taxon>
        <taxon>Protopolystoma</taxon>
    </lineage>
</organism>
<gene>
    <name evidence="1" type="ORF">PXEA_LOCUS2225</name>
</gene>
<evidence type="ECO:0000313" key="2">
    <source>
        <dbReference type="Proteomes" id="UP000784294"/>
    </source>
</evidence>
<accession>A0A3S5A755</accession>
<dbReference type="AlphaFoldDB" id="A0A3S5A755"/>
<dbReference type="Proteomes" id="UP000784294">
    <property type="component" value="Unassembled WGS sequence"/>
</dbReference>
<reference evidence="1" key="1">
    <citation type="submission" date="2018-11" db="EMBL/GenBank/DDBJ databases">
        <authorList>
            <consortium name="Pathogen Informatics"/>
        </authorList>
    </citation>
    <scope>NUCLEOTIDE SEQUENCE</scope>
</reference>
<comment type="caution">
    <text evidence="1">The sequence shown here is derived from an EMBL/GenBank/DDBJ whole genome shotgun (WGS) entry which is preliminary data.</text>
</comment>